<reference evidence="1" key="1">
    <citation type="submission" date="2015-10" db="EMBL/GenBank/DDBJ databases">
        <authorList>
            <person name="Gilbert D.G."/>
        </authorList>
    </citation>
    <scope>NUCLEOTIDE SEQUENCE</scope>
    <source>
        <strain evidence="1">Phyl III-seqv23</strain>
    </source>
</reference>
<dbReference type="AlphaFoldDB" id="A0A0S4WKQ5"/>
<accession>A0A0S4WKQ5</accession>
<dbReference type="EMBL" id="LN899827">
    <property type="protein sequence ID" value="CUV46926.1"/>
    <property type="molecule type" value="Genomic_DNA"/>
</dbReference>
<name>A0A0S4WKQ5_RALSL</name>
<organism evidence="1">
    <name type="scientific">Ralstonia solanacearum</name>
    <name type="common">Pseudomonas solanacearum</name>
    <dbReference type="NCBI Taxonomy" id="305"/>
    <lineage>
        <taxon>Bacteria</taxon>
        <taxon>Pseudomonadati</taxon>
        <taxon>Pseudomonadota</taxon>
        <taxon>Betaproteobacteria</taxon>
        <taxon>Burkholderiales</taxon>
        <taxon>Burkholderiaceae</taxon>
        <taxon>Ralstonia</taxon>
        <taxon>Ralstonia solanacearum species complex</taxon>
    </lineage>
</organism>
<gene>
    <name evidence="1" type="ORF">TO10_v1_730044</name>
</gene>
<proteinExistence type="predicted"/>
<protein>
    <submittedName>
        <fullName evidence="1">Uncharacterized protein</fullName>
    </submittedName>
</protein>
<sequence length="70" mass="7965">MSCWLGKWRACPCTRASRRRPETHAPLAYTAIGVEWECTKVQKRAMRVTGPCDNARSVEQPLPPDLSAWH</sequence>
<evidence type="ECO:0000313" key="1">
    <source>
        <dbReference type="EMBL" id="CUV46926.1"/>
    </source>
</evidence>